<dbReference type="InterPro" id="IPR000086">
    <property type="entry name" value="NUDIX_hydrolase_dom"/>
</dbReference>
<proteinExistence type="predicted"/>
<dbReference type="InterPro" id="IPR020084">
    <property type="entry name" value="NUDIX_hydrolase_CS"/>
</dbReference>
<comment type="cofactor">
    <cofactor evidence="1">
        <name>Mg(2+)</name>
        <dbReference type="ChEBI" id="CHEBI:18420"/>
    </cofactor>
</comment>
<dbReference type="PROSITE" id="PS00893">
    <property type="entry name" value="NUDIX_BOX"/>
    <property type="match status" value="1"/>
</dbReference>
<accession>H1S770</accession>
<evidence type="ECO:0000259" key="3">
    <source>
        <dbReference type="PROSITE" id="PS51462"/>
    </source>
</evidence>
<dbReference type="InterPro" id="IPR015797">
    <property type="entry name" value="NUDIX_hydrolase-like_dom_sf"/>
</dbReference>
<comment type="caution">
    <text evidence="4">The sequence shown here is derived from an EMBL/GenBank/DDBJ whole genome shotgun (WGS) entry which is preliminary data.</text>
</comment>
<dbReference type="Gene3D" id="3.90.79.10">
    <property type="entry name" value="Nucleoside Triphosphate Pyrophosphohydrolase"/>
    <property type="match status" value="1"/>
</dbReference>
<protein>
    <submittedName>
        <fullName evidence="4">MutT/NUDIX family hydrolase</fullName>
    </submittedName>
</protein>
<evidence type="ECO:0000256" key="2">
    <source>
        <dbReference type="ARBA" id="ARBA00022801"/>
    </source>
</evidence>
<dbReference type="EMBL" id="AHJE01000045">
    <property type="protein sequence ID" value="EHP41595.1"/>
    <property type="molecule type" value="Genomic_DNA"/>
</dbReference>
<dbReference type="CDD" id="cd04663">
    <property type="entry name" value="NUDIX_Hydrolase"/>
    <property type="match status" value="1"/>
</dbReference>
<dbReference type="AlphaFoldDB" id="H1S770"/>
<keyword evidence="2 4" id="KW-0378">Hydrolase</keyword>
<feature type="domain" description="Nudix hydrolase" evidence="3">
    <location>
        <begin position="2"/>
        <end position="137"/>
    </location>
</feature>
<dbReference type="SUPFAM" id="SSF55811">
    <property type="entry name" value="Nudix"/>
    <property type="match status" value="1"/>
</dbReference>
<dbReference type="Proteomes" id="UP000005808">
    <property type="component" value="Unassembled WGS sequence"/>
</dbReference>
<reference evidence="4 5" key="1">
    <citation type="journal article" date="2012" name="J. Bacteriol.">
        <title>De Novo Genome Project of Cupriavidus basilensis OR16.</title>
        <authorList>
            <person name="Cserhati M."/>
            <person name="Kriszt B."/>
            <person name="Szoboszlay S."/>
            <person name="Toth A."/>
            <person name="Szabo I."/>
            <person name="Tancsics A."/>
            <person name="Nagy I."/>
            <person name="Horvath B."/>
            <person name="Nagy I."/>
            <person name="Kukolya J."/>
        </authorList>
    </citation>
    <scope>NUCLEOTIDE SEQUENCE [LARGE SCALE GENOMIC DNA]</scope>
    <source>
        <strain evidence="4 5">OR16</strain>
    </source>
</reference>
<dbReference type="GO" id="GO:0016787">
    <property type="term" value="F:hydrolase activity"/>
    <property type="evidence" value="ECO:0007669"/>
    <property type="project" value="UniProtKB-KW"/>
</dbReference>
<evidence type="ECO:0000256" key="1">
    <source>
        <dbReference type="ARBA" id="ARBA00001946"/>
    </source>
</evidence>
<dbReference type="OrthoDB" id="5511555at2"/>
<gene>
    <name evidence="4" type="ORF">OR16_18866</name>
</gene>
<sequence>MTAIKACPIILRSRHDIVHILAFKHPAAGYQLVKGTIERDESPSEAAIRELCEESGICDAHVVADLGLWNASYQEQIWSFRLCESGAEFPDAWTFETSDDGGHMFEFYWQPLQWDLPEQCHPLFQSALREARRRIEALTRSV</sequence>
<dbReference type="Pfam" id="PF00293">
    <property type="entry name" value="NUDIX"/>
    <property type="match status" value="1"/>
</dbReference>
<evidence type="ECO:0000313" key="4">
    <source>
        <dbReference type="EMBL" id="EHP41595.1"/>
    </source>
</evidence>
<organism evidence="4 5">
    <name type="scientific">Cupriavidus basilensis OR16</name>
    <dbReference type="NCBI Taxonomy" id="1127483"/>
    <lineage>
        <taxon>Bacteria</taxon>
        <taxon>Pseudomonadati</taxon>
        <taxon>Pseudomonadota</taxon>
        <taxon>Betaproteobacteria</taxon>
        <taxon>Burkholderiales</taxon>
        <taxon>Burkholderiaceae</taxon>
        <taxon>Cupriavidus</taxon>
    </lineage>
</organism>
<dbReference type="PROSITE" id="PS51462">
    <property type="entry name" value="NUDIX"/>
    <property type="match status" value="1"/>
</dbReference>
<evidence type="ECO:0000313" key="5">
    <source>
        <dbReference type="Proteomes" id="UP000005808"/>
    </source>
</evidence>
<name>H1S770_9BURK</name>
<dbReference type="RefSeq" id="WP_006159262.1">
    <property type="nucleotide sequence ID" value="NZ_AHJE01000045.1"/>
</dbReference>